<dbReference type="InterPro" id="IPR019786">
    <property type="entry name" value="Zinc_finger_PHD-type_CS"/>
</dbReference>
<dbReference type="Pfam" id="PF00855">
    <property type="entry name" value="PWWP"/>
    <property type="match status" value="1"/>
</dbReference>
<dbReference type="Pfam" id="PF00628">
    <property type="entry name" value="PHD"/>
    <property type="match status" value="1"/>
</dbReference>
<feature type="region of interest" description="Disordered" evidence="15">
    <location>
        <begin position="747"/>
        <end position="801"/>
    </location>
</feature>
<dbReference type="GO" id="GO:0008270">
    <property type="term" value="F:zinc ion binding"/>
    <property type="evidence" value="ECO:0007669"/>
    <property type="project" value="UniProtKB-KW"/>
</dbReference>
<feature type="compositionally biased region" description="Basic and acidic residues" evidence="15">
    <location>
        <begin position="1354"/>
        <end position="1368"/>
    </location>
</feature>
<dbReference type="PROSITE" id="PS50014">
    <property type="entry name" value="BROMODOMAIN_2"/>
    <property type="match status" value="1"/>
</dbReference>
<dbReference type="Gene3D" id="1.20.920.10">
    <property type="entry name" value="Bromodomain-like"/>
    <property type="match status" value="1"/>
</dbReference>
<evidence type="ECO:0000256" key="12">
    <source>
        <dbReference type="ARBA" id="ARBA00023242"/>
    </source>
</evidence>
<keyword evidence="4" id="KW-0479">Metal-binding</keyword>
<feature type="compositionally biased region" description="Basic and acidic residues" evidence="15">
    <location>
        <begin position="747"/>
        <end position="757"/>
    </location>
</feature>
<dbReference type="GO" id="GO:0005634">
    <property type="term" value="C:nucleus"/>
    <property type="evidence" value="ECO:0007669"/>
    <property type="project" value="UniProtKB-SubCell"/>
</dbReference>
<evidence type="ECO:0000259" key="16">
    <source>
        <dbReference type="PROSITE" id="PS50014"/>
    </source>
</evidence>
<dbReference type="SMART" id="SM00249">
    <property type="entry name" value="PHD"/>
    <property type="match status" value="1"/>
</dbReference>
<sequence>MHEQEQDTSIESKTDQGSDESISEGHPALQYDSSLLEAKSYKKCEPAENTGSEKHVENQSGAPILLSAATASEVDPENILRSPPKLVPAVVATKRKSDETMGKSIKPLTGSMKNTPASLSIIDAPTSTLNKSTRSTRSSIDPSFAAKQRSFLNKVHNALSSVPLDDTSCESDQEVAADEDAQSDMSYVPGLESVLPKRLSGLQNSGSKRRREDSPALKGKISVVSSVDHSVSPAVLKDTVEPVMKKRVLAHDGEDKLVDIFCWICHREDPDMGCATCPRAYHESCLRRPLSNNTESEWMCPECVTILKAENQETRSKALKMLTLDQLCKLLLFAVERMKYCSGANVFESQVDSEEFPTYHDYIVNPMYLALLEKNIKKKMYGSTEAFVADASWIVHNCIVFNSINSKLTSIAKNILRVCKQEMAEIENCPDCYNYAYTADENWFIQVCQKPHVLVWAKLKGFPYWPAKAMRYNSDAIDVRFFGAHDRAWIPARDCYLYSQENPNPNAPTKTQPTQASLKKRNPKNNLDICIEELESHIQLLKERFSTFQYAPPKTPVNPKNLESHLKFMLPEYKQNETKPATPSKSSQLKRNSIENLKTDALSIEPIIKRMKADSSSRQKPFKYLEDKDQVLDSGKAAVKQERNESKIVFSKPKTEAGVKIKSNTTIDSLVSKCPENTNSSREICRNNSKPASTRTLSGESQMQTTSLSPKDISIAELRLKKKDARKIGLVDRLQEKIALWVARETTSDGKNDHTEPELSTQEQANGEEKAHETSRSISPSENLDEEKKETGETLTSTEISIPNSKGELNCAKIDVLGATKPVSQSSVSNFLQSFHLNKNQPKVMLRKLVMQSKPEDDSSLDTEKKNFKTENLSDGEVGETARNNDSHCTNTTGKRVIVSELTLVNDDYGNDNEKTKTVTCNSSVASPEPKLRSQHDDPVTSTTSNIVKSSPITNEVSKQSSAKLISEVKSDHAKSGTSDEAQPKTDTLKAVICKEEPESDPESTPEIKSATPENNPVDGPEKVENPLRKTQTFKLKRKSSPSRKTARKSVTASTPRVAIEAKRTENNSDFVKKLKIASSKLSSDQKPALSDSEETANIVSLDTENSNNDTDSQLSALKALLSKNVTVCLENSSKKDGNEVVLNTEKVKALSDSTGSSHVVSLSLPNSKAKTIVIQSGNTKALQESPPKIITSFSTTSHAQRLAHGATSILKVVKSSSPGELKSSSILNDGEQPSKHPAPRTYVVKGNIALSRAQSTNSSPVKSTFVTVSQSSTGAPLVRRLLPKAIPLAPPLSTTSSGTSSISVSNKADSASPPENVAKVTQRISVRSLSTTVTSTTASPKPVPPLEQSTQAQEERSILRKSLHEPLSENSAKSSANLREMPPLSIASVCSLQPSIQTLSGLTAVVQTSSSSKKSVPKMSAGIGPLSSELQSQAGKMTDVFMSCLKDCLSDLGNKGSLEAQIRCLQLDIEHMQWQHQQEIEELRHNTEVTITEVKDRMKMESQIAVNTALANARKEKEAAVEATKEKQWCAFCKKEAMFYCCWNTSYCDYRCQQNHWPSHSLSCTQNTSSVDAERHSSFENGQVLVFFFSLSQTIFRPFFIENCFKLIL</sequence>
<comment type="caution">
    <text evidence="20">The sequence shown here is derived from an EMBL/GenBank/DDBJ whole genome shotgun (WGS) entry which is preliminary data.</text>
</comment>
<evidence type="ECO:0000256" key="8">
    <source>
        <dbReference type="ARBA" id="ARBA00022990"/>
    </source>
</evidence>
<dbReference type="PROSITE" id="PS50865">
    <property type="entry name" value="ZF_MYND_2"/>
    <property type="match status" value="1"/>
</dbReference>
<dbReference type="CDD" id="cd15538">
    <property type="entry name" value="PHD_PRKCBP1"/>
    <property type="match status" value="1"/>
</dbReference>
<feature type="compositionally biased region" description="Polar residues" evidence="15">
    <location>
        <begin position="501"/>
        <end position="517"/>
    </location>
</feature>
<dbReference type="InterPro" id="IPR013083">
    <property type="entry name" value="Znf_RING/FYVE/PHD"/>
</dbReference>
<feature type="region of interest" description="Disordered" evidence="15">
    <location>
        <begin position="501"/>
        <end position="521"/>
    </location>
</feature>
<keyword evidence="12" id="KW-0539">Nucleus</keyword>
<feature type="region of interest" description="Disordered" evidence="15">
    <location>
        <begin position="915"/>
        <end position="1057"/>
    </location>
</feature>
<feature type="region of interest" description="Disordered" evidence="15">
    <location>
        <begin position="1221"/>
        <end position="1240"/>
    </location>
</feature>
<evidence type="ECO:0000256" key="13">
    <source>
        <dbReference type="PROSITE-ProRule" id="PRU00035"/>
    </source>
</evidence>
<dbReference type="FunFam" id="6.10.140.2220:FF:000002">
    <property type="entry name" value="Protein kinase C-binding protein 1 isoform C"/>
    <property type="match status" value="1"/>
</dbReference>
<dbReference type="InterPro" id="IPR056987">
    <property type="entry name" value="ZMYND8_CC"/>
</dbReference>
<feature type="compositionally biased region" description="Basic and acidic residues" evidence="15">
    <location>
        <begin position="930"/>
        <end position="939"/>
    </location>
</feature>
<dbReference type="InterPro" id="IPR018359">
    <property type="entry name" value="Bromodomain_CS"/>
</dbReference>
<dbReference type="Gene3D" id="2.30.30.140">
    <property type="match status" value="1"/>
</dbReference>
<keyword evidence="3" id="KW-0158">Chromosome</keyword>
<evidence type="ECO:0000256" key="7">
    <source>
        <dbReference type="ARBA" id="ARBA00022853"/>
    </source>
</evidence>
<dbReference type="SUPFAM" id="SSF144232">
    <property type="entry name" value="HIT/MYND zinc finger-like"/>
    <property type="match status" value="1"/>
</dbReference>
<dbReference type="Gene3D" id="3.30.40.10">
    <property type="entry name" value="Zinc/RING finger domain, C3HC4 (zinc finger)"/>
    <property type="match status" value="1"/>
</dbReference>
<dbReference type="GO" id="GO:0003714">
    <property type="term" value="F:transcription corepressor activity"/>
    <property type="evidence" value="ECO:0007669"/>
    <property type="project" value="TreeGrafter"/>
</dbReference>
<feature type="domain" description="Bromo" evidence="16">
    <location>
        <begin position="339"/>
        <end position="409"/>
    </location>
</feature>
<dbReference type="PROSITE" id="PS01359">
    <property type="entry name" value="ZF_PHD_1"/>
    <property type="match status" value="1"/>
</dbReference>
<feature type="compositionally biased region" description="Acidic residues" evidence="15">
    <location>
        <begin position="167"/>
        <end position="182"/>
    </location>
</feature>
<name>A0AAE1HX90_9NEOP</name>
<dbReference type="InterPro" id="IPR011011">
    <property type="entry name" value="Znf_FYVE_PHD"/>
</dbReference>
<evidence type="ECO:0000256" key="1">
    <source>
        <dbReference type="ARBA" id="ARBA00004123"/>
    </source>
</evidence>
<dbReference type="CDD" id="cd20160">
    <property type="entry name" value="PWWP_PRKCBP1"/>
    <property type="match status" value="1"/>
</dbReference>
<evidence type="ECO:0000256" key="6">
    <source>
        <dbReference type="ARBA" id="ARBA00022833"/>
    </source>
</evidence>
<feature type="region of interest" description="Disordered" evidence="15">
    <location>
        <begin position="1289"/>
        <end position="1377"/>
    </location>
</feature>
<evidence type="ECO:0000256" key="10">
    <source>
        <dbReference type="ARBA" id="ARBA00023117"/>
    </source>
</evidence>
<keyword evidence="10 13" id="KW-0103">Bromodomain</keyword>
<keyword evidence="20" id="KW-0808">Transferase</keyword>
<keyword evidence="5 14" id="KW-0863">Zinc-finger</keyword>
<feature type="compositionally biased region" description="Polar residues" evidence="15">
    <location>
        <begin position="940"/>
        <end position="964"/>
    </location>
</feature>
<dbReference type="PROSITE" id="PS50812">
    <property type="entry name" value="PWWP"/>
    <property type="match status" value="1"/>
</dbReference>
<dbReference type="InterPro" id="IPR019787">
    <property type="entry name" value="Znf_PHD-finger"/>
</dbReference>
<evidence type="ECO:0000313" key="20">
    <source>
        <dbReference type="EMBL" id="KAK3929050.1"/>
    </source>
</evidence>
<evidence type="ECO:0000259" key="18">
    <source>
        <dbReference type="PROSITE" id="PS50812"/>
    </source>
</evidence>
<dbReference type="GO" id="GO:0140006">
    <property type="term" value="F:histone H3 reader activity"/>
    <property type="evidence" value="ECO:0007669"/>
    <property type="project" value="UniProtKB-ARBA"/>
</dbReference>
<feature type="domain" description="PWWP" evidence="18">
    <location>
        <begin position="451"/>
        <end position="501"/>
    </location>
</feature>
<dbReference type="EMBL" id="JAHWGI010001376">
    <property type="protein sequence ID" value="KAK3929050.1"/>
    <property type="molecule type" value="Genomic_DNA"/>
</dbReference>
<dbReference type="SMART" id="SM00297">
    <property type="entry name" value="BROMO"/>
    <property type="match status" value="1"/>
</dbReference>
<feature type="compositionally biased region" description="Basic and acidic residues" evidence="15">
    <location>
        <begin position="1"/>
        <end position="16"/>
    </location>
</feature>
<accession>A0AAE1HX90</accession>
<feature type="region of interest" description="Disordered" evidence="15">
    <location>
        <begin position="676"/>
        <end position="708"/>
    </location>
</feature>
<evidence type="ECO:0000256" key="4">
    <source>
        <dbReference type="ARBA" id="ARBA00022723"/>
    </source>
</evidence>
<dbReference type="InterPro" id="IPR057053">
    <property type="entry name" value="MYND_ZMYND11_ZMYD8"/>
</dbReference>
<dbReference type="PROSITE" id="PS00633">
    <property type="entry name" value="BROMODOMAIN_1"/>
    <property type="match status" value="1"/>
</dbReference>
<dbReference type="PROSITE" id="PS50016">
    <property type="entry name" value="ZF_PHD_2"/>
    <property type="match status" value="1"/>
</dbReference>
<dbReference type="InterPro" id="IPR001487">
    <property type="entry name" value="Bromodomain"/>
</dbReference>
<keyword evidence="20" id="KW-0418">Kinase</keyword>
<dbReference type="SUPFAM" id="SSF47370">
    <property type="entry name" value="Bromodomain"/>
    <property type="match status" value="1"/>
</dbReference>
<dbReference type="Pfam" id="PF00439">
    <property type="entry name" value="Bromodomain"/>
    <property type="match status" value="1"/>
</dbReference>
<feature type="compositionally biased region" description="Basic residues" evidence="15">
    <location>
        <begin position="1035"/>
        <end position="1048"/>
    </location>
</feature>
<feature type="compositionally biased region" description="Polar residues" evidence="15">
    <location>
        <begin position="125"/>
        <end position="141"/>
    </location>
</feature>
<dbReference type="GO" id="GO:0016301">
    <property type="term" value="F:kinase activity"/>
    <property type="evidence" value="ECO:0007669"/>
    <property type="project" value="UniProtKB-KW"/>
</dbReference>
<proteinExistence type="predicted"/>
<dbReference type="PANTHER" id="PTHR46453:SF5">
    <property type="entry name" value="PROTEIN KINASE C-BINDING PROTEIN 1 ISOFORM X1"/>
    <property type="match status" value="1"/>
</dbReference>
<keyword evidence="7" id="KW-0156">Chromatin regulator</keyword>
<feature type="region of interest" description="Disordered" evidence="15">
    <location>
        <begin position="1"/>
        <end position="141"/>
    </location>
</feature>
<feature type="compositionally biased region" description="Basic and acidic residues" evidence="15">
    <location>
        <begin position="39"/>
        <end position="57"/>
    </location>
</feature>
<reference evidence="20" key="2">
    <citation type="journal article" date="2023" name="BMC Genomics">
        <title>Pest status, molecular evolution, and epigenetic factors derived from the genome assembly of Frankliniella fusca, a thysanopteran phytovirus vector.</title>
        <authorList>
            <person name="Catto M.A."/>
            <person name="Labadie P.E."/>
            <person name="Jacobson A.L."/>
            <person name="Kennedy G.G."/>
            <person name="Srinivasan R."/>
            <person name="Hunt B.G."/>
        </authorList>
    </citation>
    <scope>NUCLEOTIDE SEQUENCE</scope>
    <source>
        <strain evidence="20">PL_HMW_Pooled</strain>
    </source>
</reference>
<evidence type="ECO:0000256" key="9">
    <source>
        <dbReference type="ARBA" id="ARBA00023015"/>
    </source>
</evidence>
<dbReference type="Gene3D" id="6.10.140.2220">
    <property type="match status" value="1"/>
</dbReference>
<dbReference type="GO" id="GO:0005737">
    <property type="term" value="C:cytoplasm"/>
    <property type="evidence" value="ECO:0007669"/>
    <property type="project" value="TreeGrafter"/>
</dbReference>
<gene>
    <name evidence="20" type="ORF">KUF71_017536</name>
</gene>
<evidence type="ECO:0000256" key="3">
    <source>
        <dbReference type="ARBA" id="ARBA00022454"/>
    </source>
</evidence>
<protein>
    <submittedName>
        <fullName evidence="20">Protein kinase C-binding protein 1</fullName>
    </submittedName>
</protein>
<feature type="compositionally biased region" description="Low complexity" evidence="15">
    <location>
        <begin position="1326"/>
        <end position="1341"/>
    </location>
</feature>
<evidence type="ECO:0000259" key="19">
    <source>
        <dbReference type="PROSITE" id="PS50865"/>
    </source>
</evidence>
<evidence type="ECO:0000256" key="2">
    <source>
        <dbReference type="ARBA" id="ARBA00004286"/>
    </source>
</evidence>
<organism evidence="20 21">
    <name type="scientific">Frankliniella fusca</name>
    <dbReference type="NCBI Taxonomy" id="407009"/>
    <lineage>
        <taxon>Eukaryota</taxon>
        <taxon>Metazoa</taxon>
        <taxon>Ecdysozoa</taxon>
        <taxon>Arthropoda</taxon>
        <taxon>Hexapoda</taxon>
        <taxon>Insecta</taxon>
        <taxon>Pterygota</taxon>
        <taxon>Neoptera</taxon>
        <taxon>Paraneoptera</taxon>
        <taxon>Thysanoptera</taxon>
        <taxon>Terebrantia</taxon>
        <taxon>Thripoidea</taxon>
        <taxon>Thripidae</taxon>
        <taxon>Frankliniella</taxon>
    </lineage>
</organism>
<dbReference type="InterPro" id="IPR002893">
    <property type="entry name" value="Znf_MYND"/>
</dbReference>
<feature type="domain" description="MYND-type" evidence="19">
    <location>
        <begin position="1531"/>
        <end position="1565"/>
    </location>
</feature>
<dbReference type="PANTHER" id="PTHR46453">
    <property type="entry name" value="PROTEIN KINASE C-BINDING PROTEIN 1"/>
    <property type="match status" value="1"/>
</dbReference>
<dbReference type="InterPro" id="IPR044075">
    <property type="entry name" value="PRKCBP1_PHD"/>
</dbReference>
<feature type="region of interest" description="Disordered" evidence="15">
    <location>
        <begin position="162"/>
        <end position="219"/>
    </location>
</feature>
<evidence type="ECO:0000313" key="21">
    <source>
        <dbReference type="Proteomes" id="UP001219518"/>
    </source>
</evidence>
<dbReference type="SUPFAM" id="SSF63748">
    <property type="entry name" value="Tudor/PWWP/MBT"/>
    <property type="match status" value="1"/>
</dbReference>
<evidence type="ECO:0000256" key="15">
    <source>
        <dbReference type="SAM" id="MobiDB-lite"/>
    </source>
</evidence>
<dbReference type="Pfam" id="PF24324">
    <property type="entry name" value="MYND_ZMYND11_ZMYD8"/>
    <property type="match status" value="1"/>
</dbReference>
<keyword evidence="9" id="KW-0805">Transcription regulation</keyword>
<evidence type="ECO:0000256" key="5">
    <source>
        <dbReference type="ARBA" id="ARBA00022771"/>
    </source>
</evidence>
<keyword evidence="11" id="KW-0804">Transcription</keyword>
<reference evidence="20" key="1">
    <citation type="submission" date="2021-07" db="EMBL/GenBank/DDBJ databases">
        <authorList>
            <person name="Catto M.A."/>
            <person name="Jacobson A."/>
            <person name="Kennedy G."/>
            <person name="Labadie P."/>
            <person name="Hunt B.G."/>
            <person name="Srinivasan R."/>
        </authorList>
    </citation>
    <scope>NUCLEOTIDE SEQUENCE</scope>
    <source>
        <strain evidence="20">PL_HMW_Pooled</strain>
        <tissue evidence="20">Head</tissue>
    </source>
</reference>
<feature type="compositionally biased region" description="Basic and acidic residues" evidence="15">
    <location>
        <begin position="854"/>
        <end position="869"/>
    </location>
</feature>
<evidence type="ECO:0000256" key="14">
    <source>
        <dbReference type="PROSITE-ProRule" id="PRU00134"/>
    </source>
</evidence>
<dbReference type="InterPro" id="IPR000313">
    <property type="entry name" value="PWWP_dom"/>
</dbReference>
<feature type="compositionally biased region" description="Basic and acidic residues" evidence="15">
    <location>
        <begin position="982"/>
        <end position="997"/>
    </location>
</feature>
<dbReference type="Proteomes" id="UP001219518">
    <property type="component" value="Unassembled WGS sequence"/>
</dbReference>
<dbReference type="PROSITE" id="PS01360">
    <property type="entry name" value="ZF_MYND_1"/>
    <property type="match status" value="1"/>
</dbReference>
<dbReference type="SUPFAM" id="SSF57903">
    <property type="entry name" value="FYVE/PHD zinc finger"/>
    <property type="match status" value="1"/>
</dbReference>
<comment type="subcellular location">
    <subcellularLocation>
        <location evidence="2">Chromosome</location>
    </subcellularLocation>
    <subcellularLocation>
        <location evidence="1">Nucleus</location>
    </subcellularLocation>
</comment>
<feature type="compositionally biased region" description="Low complexity" evidence="15">
    <location>
        <begin position="1289"/>
        <end position="1306"/>
    </location>
</feature>
<dbReference type="GO" id="GO:0005694">
    <property type="term" value="C:chromosome"/>
    <property type="evidence" value="ECO:0007669"/>
    <property type="project" value="UniProtKB-SubCell"/>
</dbReference>
<keyword evidence="8" id="KW-0007">Acetylation</keyword>
<dbReference type="InterPro" id="IPR001965">
    <property type="entry name" value="Znf_PHD"/>
</dbReference>
<dbReference type="SMART" id="SM00293">
    <property type="entry name" value="PWWP"/>
    <property type="match status" value="1"/>
</dbReference>
<evidence type="ECO:0000256" key="11">
    <source>
        <dbReference type="ARBA" id="ARBA00023163"/>
    </source>
</evidence>
<keyword evidence="21" id="KW-1185">Reference proteome</keyword>
<dbReference type="Pfam" id="PF23460">
    <property type="entry name" value="ZMYND8_CC"/>
    <property type="match status" value="1"/>
</dbReference>
<feature type="domain" description="PHD-type" evidence="17">
    <location>
        <begin position="259"/>
        <end position="306"/>
    </location>
</feature>
<feature type="region of interest" description="Disordered" evidence="15">
    <location>
        <begin position="853"/>
        <end position="889"/>
    </location>
</feature>
<evidence type="ECO:0000259" key="17">
    <source>
        <dbReference type="PROSITE" id="PS50016"/>
    </source>
</evidence>
<dbReference type="InterPro" id="IPR036427">
    <property type="entry name" value="Bromodomain-like_sf"/>
</dbReference>
<keyword evidence="6" id="KW-0862">Zinc</keyword>